<dbReference type="Pfam" id="PF01841">
    <property type="entry name" value="Transglut_core"/>
    <property type="match status" value="1"/>
</dbReference>
<keyword evidence="1" id="KW-0802">TPR repeat</keyword>
<feature type="signal peptide" evidence="2">
    <location>
        <begin position="1"/>
        <end position="19"/>
    </location>
</feature>
<dbReference type="PROSITE" id="PS51257">
    <property type="entry name" value="PROKAR_LIPOPROTEIN"/>
    <property type="match status" value="1"/>
</dbReference>
<evidence type="ECO:0000259" key="3">
    <source>
        <dbReference type="Pfam" id="PF01841"/>
    </source>
</evidence>
<keyword evidence="2" id="KW-0732">Signal</keyword>
<dbReference type="InterPro" id="IPR019734">
    <property type="entry name" value="TPR_rpt"/>
</dbReference>
<dbReference type="PANTHER" id="PTHR44998">
    <property type="match status" value="1"/>
</dbReference>
<feature type="domain" description="Transglutaminase-like" evidence="3">
    <location>
        <begin position="102"/>
        <end position="149"/>
    </location>
</feature>
<dbReference type="InterPro" id="IPR002931">
    <property type="entry name" value="Transglutaminase-like"/>
</dbReference>
<dbReference type="PROSITE" id="PS50005">
    <property type="entry name" value="TPR"/>
    <property type="match status" value="2"/>
</dbReference>
<dbReference type="Pfam" id="PF13432">
    <property type="entry name" value="TPR_16"/>
    <property type="match status" value="2"/>
</dbReference>
<dbReference type="Gene3D" id="1.25.40.10">
    <property type="entry name" value="Tetratricopeptide repeat domain"/>
    <property type="match status" value="2"/>
</dbReference>
<dbReference type="PANTHER" id="PTHR44998:SF1">
    <property type="entry name" value="UDP-N-ACETYLGLUCOSAMINE--PEPTIDE N-ACETYLGLUCOSAMINYLTRANSFERASE 110 KDA SUBUNIT"/>
    <property type="match status" value="1"/>
</dbReference>
<gene>
    <name evidence="4" type="ORF">M8T91_00215</name>
</gene>
<keyword evidence="5" id="KW-1185">Reference proteome</keyword>
<dbReference type="InterPro" id="IPR038765">
    <property type="entry name" value="Papain-like_cys_pep_sf"/>
</dbReference>
<feature type="repeat" description="TPR" evidence="1">
    <location>
        <begin position="232"/>
        <end position="265"/>
    </location>
</feature>
<dbReference type="RefSeq" id="WP_301415734.1">
    <property type="nucleotide sequence ID" value="NZ_CP098023.1"/>
</dbReference>
<evidence type="ECO:0000256" key="2">
    <source>
        <dbReference type="SAM" id="SignalP"/>
    </source>
</evidence>
<proteinExistence type="predicted"/>
<dbReference type="InterPro" id="IPR011990">
    <property type="entry name" value="TPR-like_helical_dom_sf"/>
</dbReference>
<reference evidence="4 5" key="1">
    <citation type="submission" date="2022-05" db="EMBL/GenBank/DDBJ databases">
        <title>Microbulbifer sp. nov., isolated from sponge.</title>
        <authorList>
            <person name="Gao L."/>
        </authorList>
    </citation>
    <scope>NUCLEOTIDE SEQUENCE [LARGE SCALE GENOMIC DNA]</scope>
    <source>
        <strain evidence="4 5">MI-G</strain>
    </source>
</reference>
<dbReference type="Gene3D" id="3.10.620.30">
    <property type="match status" value="1"/>
</dbReference>
<accession>A0ABY9EA38</accession>
<feature type="repeat" description="TPR" evidence="1">
    <location>
        <begin position="198"/>
        <end position="231"/>
    </location>
</feature>
<dbReference type="EMBL" id="CP098023">
    <property type="protein sequence ID" value="WKD49888.1"/>
    <property type="molecule type" value="Genomic_DNA"/>
</dbReference>
<evidence type="ECO:0000313" key="4">
    <source>
        <dbReference type="EMBL" id="WKD49888.1"/>
    </source>
</evidence>
<evidence type="ECO:0000256" key="1">
    <source>
        <dbReference type="PROSITE-ProRule" id="PRU00339"/>
    </source>
</evidence>
<dbReference type="SMART" id="SM00028">
    <property type="entry name" value="TPR"/>
    <property type="match status" value="3"/>
</dbReference>
<name>A0ABY9EA38_9GAMM</name>
<dbReference type="SUPFAM" id="SSF48452">
    <property type="entry name" value="TPR-like"/>
    <property type="match status" value="1"/>
</dbReference>
<dbReference type="Proteomes" id="UP001321520">
    <property type="component" value="Chromosome"/>
</dbReference>
<evidence type="ECO:0000313" key="5">
    <source>
        <dbReference type="Proteomes" id="UP001321520"/>
    </source>
</evidence>
<organism evidence="4 5">
    <name type="scientific">Microbulbifer spongiae</name>
    <dbReference type="NCBI Taxonomy" id="2944933"/>
    <lineage>
        <taxon>Bacteria</taxon>
        <taxon>Pseudomonadati</taxon>
        <taxon>Pseudomonadota</taxon>
        <taxon>Gammaproteobacteria</taxon>
        <taxon>Cellvibrionales</taxon>
        <taxon>Microbulbiferaceae</taxon>
        <taxon>Microbulbifer</taxon>
    </lineage>
</organism>
<sequence>MRRSIQKIILFFTMAVGLAACTAHPSIIEHIPPQKFSEETLLSGTVILDRPVLEKDLPDIDILAINQDLRLLLESVTGATKTARLDALLKRLQDRNFSLLYDADATLSASKVFVEQRGNCMAFSTLMVAMARELGINAQFNEVLVPTSWHLENQQTFVYQHINVIADLGIEQRTLDFNFVNYSPIYRQITLKDSDAFARFYSNLSMDFLSDQKYSDAFLYIRKALALSPQSADLWNNLGAIYRAAGHLDHAASAYRASLVIDSTNTMALSNLERILTKQGDWQSTNIISEHLQRYREQNPYYWYGNALAAYKQGHYELATDDIKAAISLEKNDPRFHFLLGLLRFKSGNYGYRGHFQQALTLSAADGDQGRYRQKLEILGLDDIRPSSRHKATDFWYRRNLWWWLNR</sequence>
<protein>
    <submittedName>
        <fullName evidence="4">Tetratricopeptide repeat protein</fullName>
    </submittedName>
</protein>
<feature type="chain" id="PRO_5047313539" evidence="2">
    <location>
        <begin position="20"/>
        <end position="407"/>
    </location>
</feature>
<dbReference type="SUPFAM" id="SSF54001">
    <property type="entry name" value="Cysteine proteinases"/>
    <property type="match status" value="1"/>
</dbReference>